<organism evidence="3 4">
    <name type="scientific">Peptoniphilus koenoeneniae</name>
    <dbReference type="NCBI Taxonomy" id="507751"/>
    <lineage>
        <taxon>Bacteria</taxon>
        <taxon>Bacillati</taxon>
        <taxon>Bacillota</taxon>
        <taxon>Tissierellia</taxon>
        <taxon>Tissierellales</taxon>
        <taxon>Peptoniphilaceae</taxon>
        <taxon>Peptoniphilus</taxon>
    </lineage>
</organism>
<dbReference type="NCBIfam" id="NF037995">
    <property type="entry name" value="TRAP_S1"/>
    <property type="match status" value="1"/>
</dbReference>
<evidence type="ECO:0000256" key="1">
    <source>
        <dbReference type="ARBA" id="ARBA00022729"/>
    </source>
</evidence>
<dbReference type="Pfam" id="PF03480">
    <property type="entry name" value="DctP"/>
    <property type="match status" value="1"/>
</dbReference>
<accession>A0ABU0AXW4</accession>
<dbReference type="InterPro" id="IPR038404">
    <property type="entry name" value="TRAP_DctP_sf"/>
</dbReference>
<gene>
    <name evidence="3" type="ORF">J2S72_001695</name>
</gene>
<keyword evidence="1" id="KW-0732">Signal</keyword>
<name>A0ABU0AXW4_9FIRM</name>
<comment type="caution">
    <text evidence="3">The sequence shown here is derived from an EMBL/GenBank/DDBJ whole genome shotgun (WGS) entry which is preliminary data.</text>
</comment>
<dbReference type="CDD" id="cd13669">
    <property type="entry name" value="PBP2_TRAP_TM0322_like"/>
    <property type="match status" value="1"/>
</dbReference>
<evidence type="ECO:0000313" key="4">
    <source>
        <dbReference type="Proteomes" id="UP001236559"/>
    </source>
</evidence>
<protein>
    <submittedName>
        <fullName evidence="3">TRAP-type C4-dicarboxylate transport system substrate-binding protein</fullName>
    </submittedName>
</protein>
<reference evidence="3 4" key="1">
    <citation type="submission" date="2023-07" db="EMBL/GenBank/DDBJ databases">
        <title>Genomic Encyclopedia of Type Strains, Phase IV (KMG-IV): sequencing the most valuable type-strain genomes for metagenomic binning, comparative biology and taxonomic classification.</title>
        <authorList>
            <person name="Goeker M."/>
        </authorList>
    </citation>
    <scope>NUCLEOTIDE SEQUENCE [LARGE SCALE GENOMIC DNA]</scope>
    <source>
        <strain evidence="3 4">DSM 22616</strain>
    </source>
</reference>
<proteinExistence type="predicted"/>
<sequence length="344" mass="38486">MRRLKLVLLSVLVLGLLVGCGKSEKKEAPAEGNNKKQTEAKGERSTEKIKVQIANTQGEKDTQSIGMMEVKKELEATGMFEVQLFFSSALGGTDDVLEQGLQGVPVVAMSDPGRLASYVKDFGIIQMPYILENVDDLDKLVETDLYKGWEKQFEEKGVKVITANWFNGPRNFVCNNEVNTPADLAGKKIRTIGSDIFVESINAMGAIATPMEWSEVYPSIQQGALDGAEVQTPSAYPTRLYEICKYVNKTEHFNLVTVPVMGAKVFNSWPKEAQEKFVEVFKKVGTENRKIVDSTIKEYEEEMAKKGMVIREIDKTPFKQAVEPVYEKLGYSQLREEFKKAIGE</sequence>
<dbReference type="Gene3D" id="3.40.190.170">
    <property type="entry name" value="Bacterial extracellular solute-binding protein, family 7"/>
    <property type="match status" value="1"/>
</dbReference>
<evidence type="ECO:0000313" key="3">
    <source>
        <dbReference type="EMBL" id="MDQ0275659.1"/>
    </source>
</evidence>
<dbReference type="EMBL" id="JAUSTN010000011">
    <property type="protein sequence ID" value="MDQ0275659.1"/>
    <property type="molecule type" value="Genomic_DNA"/>
</dbReference>
<dbReference type="PANTHER" id="PTHR33376:SF3">
    <property type="entry name" value="C4-DICARBOXYLATE-BINDING PROTEIN"/>
    <property type="match status" value="1"/>
</dbReference>
<evidence type="ECO:0000256" key="2">
    <source>
        <dbReference type="SAM" id="MobiDB-lite"/>
    </source>
</evidence>
<dbReference type="InterPro" id="IPR018389">
    <property type="entry name" value="DctP_fam"/>
</dbReference>
<keyword evidence="4" id="KW-1185">Reference proteome</keyword>
<feature type="region of interest" description="Disordered" evidence="2">
    <location>
        <begin position="25"/>
        <end position="47"/>
    </location>
</feature>
<dbReference type="PROSITE" id="PS51257">
    <property type="entry name" value="PROKAR_LIPOPROTEIN"/>
    <property type="match status" value="1"/>
</dbReference>
<dbReference type="RefSeq" id="WP_023055284.1">
    <property type="nucleotide sequence ID" value="NZ_JAUSTN010000011.1"/>
</dbReference>
<dbReference type="Proteomes" id="UP001236559">
    <property type="component" value="Unassembled WGS sequence"/>
</dbReference>
<dbReference type="PANTHER" id="PTHR33376">
    <property type="match status" value="1"/>
</dbReference>